<reference evidence="4 5" key="1">
    <citation type="submission" date="2019-06" db="EMBL/GenBank/DDBJ databases">
        <title>Sequencing the genomes of 1000 actinobacteria strains.</title>
        <authorList>
            <person name="Klenk H.-P."/>
        </authorList>
    </citation>
    <scope>NUCLEOTIDE SEQUENCE [LARGE SCALE GENOMIC DNA]</scope>
    <source>
        <strain evidence="4 5">DSM 103495</strain>
    </source>
</reference>
<comment type="caution">
    <text evidence="4">The sequence shown here is derived from an EMBL/GenBank/DDBJ whole genome shotgun (WGS) entry which is preliminary data.</text>
</comment>
<dbReference type="InterPro" id="IPR051164">
    <property type="entry name" value="NmrA-like_oxidored"/>
</dbReference>
<keyword evidence="5" id="KW-1185">Reference proteome</keyword>
<keyword evidence="2" id="KW-0521">NADP</keyword>
<evidence type="ECO:0000313" key="4">
    <source>
        <dbReference type="EMBL" id="TQM31401.1"/>
    </source>
</evidence>
<dbReference type="PANTHER" id="PTHR42748:SF7">
    <property type="entry name" value="NMRA LIKE REDOX SENSOR 1-RELATED"/>
    <property type="match status" value="1"/>
</dbReference>
<evidence type="ECO:0000259" key="3">
    <source>
        <dbReference type="Pfam" id="PF05368"/>
    </source>
</evidence>
<evidence type="ECO:0000256" key="1">
    <source>
        <dbReference type="ARBA" id="ARBA00006328"/>
    </source>
</evidence>
<dbReference type="Proteomes" id="UP000316331">
    <property type="component" value="Unassembled WGS sequence"/>
</dbReference>
<dbReference type="InterPro" id="IPR008030">
    <property type="entry name" value="NmrA-like"/>
</dbReference>
<proteinExistence type="inferred from homology"/>
<dbReference type="PANTHER" id="PTHR42748">
    <property type="entry name" value="NITROGEN METABOLITE REPRESSION PROTEIN NMRA FAMILY MEMBER"/>
    <property type="match status" value="1"/>
</dbReference>
<protein>
    <submittedName>
        <fullName evidence="4">Uncharacterized protein YbjT (DUF2867 family)</fullName>
    </submittedName>
</protein>
<name>A0A543FC67_9NOCA</name>
<feature type="domain" description="NmrA-like" evidence="3">
    <location>
        <begin position="6"/>
        <end position="242"/>
    </location>
</feature>
<evidence type="ECO:0000313" key="5">
    <source>
        <dbReference type="Proteomes" id="UP000316331"/>
    </source>
</evidence>
<dbReference type="RefSeq" id="WP_141809502.1">
    <property type="nucleotide sequence ID" value="NZ_VFPG01000001.1"/>
</dbReference>
<dbReference type="EMBL" id="VFPG01000001">
    <property type="protein sequence ID" value="TQM31401.1"/>
    <property type="molecule type" value="Genomic_DNA"/>
</dbReference>
<dbReference type="SUPFAM" id="SSF51735">
    <property type="entry name" value="NAD(P)-binding Rossmann-fold domains"/>
    <property type="match status" value="1"/>
</dbReference>
<dbReference type="CDD" id="cd05251">
    <property type="entry name" value="NmrA_like_SDR_a"/>
    <property type="match status" value="1"/>
</dbReference>
<dbReference type="Pfam" id="PF05368">
    <property type="entry name" value="NmrA"/>
    <property type="match status" value="1"/>
</dbReference>
<dbReference type="OrthoDB" id="319724at2"/>
<sequence>MSSQHDPILVTGGTGKQGGATARRLLADGIPVRALVRDPDAPAARTLAESGAELVIGDFDEPDTLVAAATGARGVFAVPPATYQAEGWDGDLEGRRGVALIDAARTAGVDHVVFTGVATMGDATKWGVHGKTRIEEAVAASGLRYTVLRPVRFMENYLLQGSPVDGIADGVHRHLFPADRPLQMIAVADIAVFAALAFADPDRFHGQFLELAGDAITPVDAAAAIAQAIGRPVRYQEVSEAEADAIGPEIGNVWRVTRETGGWHADIPALRELHPGLQTLGTWLGSGGADRILSLIDARKAGAAS</sequence>
<evidence type="ECO:0000256" key="2">
    <source>
        <dbReference type="ARBA" id="ARBA00022857"/>
    </source>
</evidence>
<comment type="similarity">
    <text evidence="1">Belongs to the NmrA-type oxidoreductase family.</text>
</comment>
<dbReference type="InterPro" id="IPR036291">
    <property type="entry name" value="NAD(P)-bd_dom_sf"/>
</dbReference>
<accession>A0A543FC67</accession>
<dbReference type="Gene3D" id="3.90.25.10">
    <property type="entry name" value="UDP-galactose 4-epimerase, domain 1"/>
    <property type="match status" value="1"/>
</dbReference>
<gene>
    <name evidence="4" type="ORF">FB390_3058</name>
</gene>
<organism evidence="4 5">
    <name type="scientific">Nocardia bhagyanarayanae</name>
    <dbReference type="NCBI Taxonomy" id="1215925"/>
    <lineage>
        <taxon>Bacteria</taxon>
        <taxon>Bacillati</taxon>
        <taxon>Actinomycetota</taxon>
        <taxon>Actinomycetes</taxon>
        <taxon>Mycobacteriales</taxon>
        <taxon>Nocardiaceae</taxon>
        <taxon>Nocardia</taxon>
    </lineage>
</organism>
<dbReference type="AlphaFoldDB" id="A0A543FC67"/>
<dbReference type="Gene3D" id="3.40.50.720">
    <property type="entry name" value="NAD(P)-binding Rossmann-like Domain"/>
    <property type="match status" value="1"/>
</dbReference>